<gene>
    <name evidence="2" type="ORF">FQ154_08560</name>
</gene>
<dbReference type="OrthoDB" id="5197219at2"/>
<organism evidence="2 3">
    <name type="scientific">Paeniglutamicibacter gangotriensis</name>
    <dbReference type="NCBI Taxonomy" id="254787"/>
    <lineage>
        <taxon>Bacteria</taxon>
        <taxon>Bacillati</taxon>
        <taxon>Actinomycetota</taxon>
        <taxon>Actinomycetes</taxon>
        <taxon>Micrococcales</taxon>
        <taxon>Micrococcaceae</taxon>
        <taxon>Paeniglutamicibacter</taxon>
    </lineage>
</organism>
<evidence type="ECO:0000313" key="3">
    <source>
        <dbReference type="Proteomes" id="UP000323856"/>
    </source>
</evidence>
<reference evidence="2 3" key="1">
    <citation type="submission" date="2019-07" db="EMBL/GenBank/DDBJ databases">
        <title>Analysis of the biochemical properties, biological activity and biotechnological potential of siderophores and biosurfactants produced by Antarctic psychrotolerant bacteria.</title>
        <authorList>
            <person name="Styczynski M."/>
            <person name="Krucon T."/>
            <person name="Decewicz P."/>
            <person name="Dziewit L."/>
        </authorList>
    </citation>
    <scope>NUCLEOTIDE SEQUENCE [LARGE SCALE GENOMIC DNA]</scope>
    <source>
        <strain evidence="2 3">ANT_H27</strain>
    </source>
</reference>
<dbReference type="AlphaFoldDB" id="A0A5B0EGQ0"/>
<name>A0A5B0EGQ0_9MICC</name>
<feature type="domain" description="HNH nuclease" evidence="1">
    <location>
        <begin position="382"/>
        <end position="434"/>
    </location>
</feature>
<comment type="caution">
    <text evidence="2">The sequence shown here is derived from an EMBL/GenBank/DDBJ whole genome shotgun (WGS) entry which is preliminary data.</text>
</comment>
<dbReference type="Pfam" id="PF02720">
    <property type="entry name" value="DUF222"/>
    <property type="match status" value="1"/>
</dbReference>
<dbReference type="RefSeq" id="WP_007272654.1">
    <property type="nucleotide sequence ID" value="NZ_JBITUG010000003.1"/>
</dbReference>
<dbReference type="CDD" id="cd00085">
    <property type="entry name" value="HNHc"/>
    <property type="match status" value="1"/>
</dbReference>
<dbReference type="InterPro" id="IPR003615">
    <property type="entry name" value="HNH_nuc"/>
</dbReference>
<protein>
    <submittedName>
        <fullName evidence="2">DUF222 domain-containing protein</fullName>
    </submittedName>
</protein>
<dbReference type="EMBL" id="VOBL01000007">
    <property type="protein sequence ID" value="KAA0977345.1"/>
    <property type="molecule type" value="Genomic_DNA"/>
</dbReference>
<evidence type="ECO:0000313" key="2">
    <source>
        <dbReference type="EMBL" id="KAA0977345.1"/>
    </source>
</evidence>
<dbReference type="SMART" id="SM00507">
    <property type="entry name" value="HNHc"/>
    <property type="match status" value="1"/>
</dbReference>
<proteinExistence type="predicted"/>
<evidence type="ECO:0000259" key="1">
    <source>
        <dbReference type="SMART" id="SM00507"/>
    </source>
</evidence>
<dbReference type="Proteomes" id="UP000323856">
    <property type="component" value="Unassembled WGS sequence"/>
</dbReference>
<accession>A0A5B0EGQ0</accession>
<dbReference type="InterPro" id="IPR003870">
    <property type="entry name" value="DUF222"/>
</dbReference>
<sequence>MGKFAAHQSIQGPEVPGIPAAGSRYYAGLDGAWSLVVEGHLQHSPLAQAVAKLTSSPCPRTPGQGLEQLRQLGHIRAMIDGLESTLLADTCEMVQRGMPTPLSEENPTLFDYKRELEEHGYPLTRMDADLNRSSFVAEASLATRTSERSTFNRLATAEGLRNIHEDSLSALHNGTITARTAAALVKQTRDIPLATAKQIEAILLPTAANASDAAMALRIKRARERMHPEPAADRRSRAEAGRSLMWWPEEDGMAVLQAYLPAEDVLAIYNTVSAHSNLLLAGEEMRSLGHLRADVFRDSLIDGWPGAGPKKPPPFVGLTIPALELLANPERGTANLEGYGPIPLGIAVRLAADAPSMRAILTDPWTGSVLDLGRKRYKPSKALRDFLRVRDEHCRFPGCRRAPEFSEFDHIEDWAAGGGTSVANAQLLCKRHQIYKHVLGWQAVHLGNGSLQWRTPHGTTTVELPDGLLYPRPLGPKMPALQLMLPGTTIDAPAKRLLGWDDSDQVPRIPDAGPENR</sequence>